<dbReference type="EMBL" id="LAYZ01000001">
    <property type="protein sequence ID" value="KKK35694.1"/>
    <property type="molecule type" value="Genomic_DNA"/>
</dbReference>
<name>A0A0M2SLY0_9STAP</name>
<evidence type="ECO:0000256" key="1">
    <source>
        <dbReference type="ARBA" id="ARBA00006930"/>
    </source>
</evidence>
<dbReference type="PANTHER" id="PTHR32114:SF2">
    <property type="entry name" value="ABC TRANSPORTER ABCH.3"/>
    <property type="match status" value="1"/>
</dbReference>
<reference evidence="5 6" key="1">
    <citation type="submission" date="2015-04" db="EMBL/GenBank/DDBJ databases">
        <title>Taxonomic description and genome sequence of Salinicoccus sediminis sp. nov., a novel hyper halotolerant bacterium isolated from marine sediment.</title>
        <authorList>
            <person name="Mathan Kumar R."/>
            <person name="Kaur G."/>
            <person name="Kumar N."/>
            <person name="Kumar A."/>
            <person name="Singh N.K."/>
            <person name="Kaur N."/>
            <person name="Mayilraj S."/>
        </authorList>
    </citation>
    <scope>NUCLEOTIDE SEQUENCE [LARGE SCALE GENOMIC DNA]</scope>
    <source>
        <strain evidence="5 6">SV-16</strain>
    </source>
</reference>
<evidence type="ECO:0000256" key="4">
    <source>
        <dbReference type="SAM" id="Coils"/>
    </source>
</evidence>
<evidence type="ECO:0000256" key="2">
    <source>
        <dbReference type="ARBA" id="ARBA00011322"/>
    </source>
</evidence>
<dbReference type="Gene3D" id="3.40.50.300">
    <property type="entry name" value="P-loop containing nucleotide triphosphate hydrolases"/>
    <property type="match status" value="1"/>
</dbReference>
<gene>
    <name evidence="5" type="ORF">WN59_02395</name>
</gene>
<dbReference type="Proteomes" id="UP000034287">
    <property type="component" value="Unassembled WGS sequence"/>
</dbReference>
<dbReference type="AlphaFoldDB" id="A0A0M2SLY0"/>
<dbReference type="OrthoDB" id="6397230at2"/>
<sequence length="674" mass="77761">MNINRLTIKITTEKEPFIFDEKFQNGLNIIASEMNTSGKSSIISGIMYCLGMEEIIGGRGSKVLSAAYNNKIRDTDGKIFNVMKADIFLEISNGRNIVTILRTVNDLTRNDNLMTVIYGKYEDRLNLKVKREDFFVHDSNSAKGKFGFFHFLEDFMGLELPDVLGYDGKEKKLYIQNVFAAIMIEQKRGWSDILSRAPNFGIKEPKKKTIEYILNMDSIELSKNKTEINDKIKENKMRWQELYLETNAYLKNLELRLVGVTKELNFIEKDQVEIISDENSLSLKKSIDITEAELKDIAVNKYKTTNDNKNLNEELLQVMDDISDYKFKAEDLINQKNKELTEISGLEEGLENLSNDIQNNIDIRKIANYGSEKGSKIYEGVCPTCGQKLEDTLLNSQYHTEIMTPEENIKHLKNQKILFESIISQKKDIIDDINHKVQKYSQKTKKLNALAVAIKEDLYKLNDEYNEHVILKKIRLEQKVDKLKEAQAKLVSIQNDFTNISEDYKRLKKKLSKLTKDDYSQKDYKKIDSLKNKFVVNLKKFGYRSMEPEENIGISYQTLLPEIMGYDLKFDSSASDHIRGIWAYTIALQEVSAEYGGTHPNFIMFDEPNQHSIVEKDMRAFLSKVKSLNNNVQTIIGFTIKDTDSKSIIENLSAVDKIIKIDKLAFKKDTRELD</sequence>
<comment type="subunit">
    <text evidence="2">Heterodimer of SbcC and SbcD.</text>
</comment>
<keyword evidence="6" id="KW-1185">Reference proteome</keyword>
<comment type="similarity">
    <text evidence="1">Belongs to the SMC family. SbcC subfamily.</text>
</comment>
<evidence type="ECO:0000256" key="3">
    <source>
        <dbReference type="ARBA" id="ARBA00013368"/>
    </source>
</evidence>
<organism evidence="5 6">
    <name type="scientific">Salinicoccus sediminis</name>
    <dbReference type="NCBI Taxonomy" id="1432562"/>
    <lineage>
        <taxon>Bacteria</taxon>
        <taxon>Bacillati</taxon>
        <taxon>Bacillota</taxon>
        <taxon>Bacilli</taxon>
        <taxon>Bacillales</taxon>
        <taxon>Staphylococcaceae</taxon>
        <taxon>Salinicoccus</taxon>
    </lineage>
</organism>
<dbReference type="STRING" id="1432562.WN59_02395"/>
<keyword evidence="4" id="KW-0175">Coiled coil</keyword>
<protein>
    <recommendedName>
        <fullName evidence="3">Nuclease SbcCD subunit C</fullName>
    </recommendedName>
</protein>
<evidence type="ECO:0000313" key="5">
    <source>
        <dbReference type="EMBL" id="KKK35694.1"/>
    </source>
</evidence>
<feature type="coiled-coil region" evidence="4">
    <location>
        <begin position="466"/>
        <end position="517"/>
    </location>
</feature>
<evidence type="ECO:0000313" key="6">
    <source>
        <dbReference type="Proteomes" id="UP000034287"/>
    </source>
</evidence>
<proteinExistence type="inferred from homology"/>
<comment type="caution">
    <text evidence="5">The sequence shown here is derived from an EMBL/GenBank/DDBJ whole genome shotgun (WGS) entry which is preliminary data.</text>
</comment>
<accession>A0A0M2SLY0</accession>
<dbReference type="PANTHER" id="PTHR32114">
    <property type="entry name" value="ABC TRANSPORTER ABCH.3"/>
    <property type="match status" value="1"/>
</dbReference>
<dbReference type="InterPro" id="IPR027417">
    <property type="entry name" value="P-loop_NTPase"/>
</dbReference>
<dbReference type="PATRIC" id="fig|1432562.3.peg.494"/>
<dbReference type="RefSeq" id="WP_046511978.1">
    <property type="nucleotide sequence ID" value="NZ_LAYZ01000001.1"/>
</dbReference>